<reference evidence="8 9" key="1">
    <citation type="journal article" date="2013" name="Proc. Natl. Acad. Sci. U.S.A.">
        <title>Fine-scale variation in meiotic recombination in Mimulus inferred from population shotgun sequencing.</title>
        <authorList>
            <person name="Hellsten U."/>
            <person name="Wright K.M."/>
            <person name="Jenkins J."/>
            <person name="Shu S."/>
            <person name="Yuan Y."/>
            <person name="Wessler S.R."/>
            <person name="Schmutz J."/>
            <person name="Willis J.H."/>
            <person name="Rokhsar D.S."/>
        </authorList>
    </citation>
    <scope>NUCLEOTIDE SEQUENCE [LARGE SCALE GENOMIC DNA]</scope>
    <source>
        <strain evidence="9">cv. DUN x IM62</strain>
    </source>
</reference>
<dbReference type="Pfam" id="PF00724">
    <property type="entry name" value="Oxidored_FMN"/>
    <property type="match status" value="1"/>
</dbReference>
<comment type="similarity">
    <text evidence="2">Belongs to the NADH:flavin oxidoreductase/NADH oxidase family.</text>
</comment>
<dbReference type="STRING" id="4155.A0A022PRY3"/>
<feature type="compositionally biased region" description="Basic and acidic residues" evidence="6">
    <location>
        <begin position="1"/>
        <end position="23"/>
    </location>
</feature>
<accession>A0A022PRY3</accession>
<name>A0A022PRY3_ERYGU</name>
<comment type="cofactor">
    <cofactor evidence="1">
        <name>FMN</name>
        <dbReference type="ChEBI" id="CHEBI:58210"/>
    </cofactor>
</comment>
<dbReference type="GO" id="GO:0016491">
    <property type="term" value="F:oxidoreductase activity"/>
    <property type="evidence" value="ECO:0000318"/>
    <property type="project" value="GO_Central"/>
</dbReference>
<evidence type="ECO:0000256" key="2">
    <source>
        <dbReference type="ARBA" id="ARBA00005979"/>
    </source>
</evidence>
<dbReference type="GO" id="GO:0010181">
    <property type="term" value="F:FMN binding"/>
    <property type="evidence" value="ECO:0007669"/>
    <property type="project" value="InterPro"/>
</dbReference>
<feature type="domain" description="NADH:flavin oxidoreductase/NADH oxidase N-terminal" evidence="7">
    <location>
        <begin position="89"/>
        <end position="147"/>
    </location>
</feature>
<dbReference type="SUPFAM" id="SSF51395">
    <property type="entry name" value="FMN-linked oxidoreductases"/>
    <property type="match status" value="1"/>
</dbReference>
<dbReference type="InterPro" id="IPR001155">
    <property type="entry name" value="OxRdtase_FMN_N"/>
</dbReference>
<evidence type="ECO:0000256" key="3">
    <source>
        <dbReference type="ARBA" id="ARBA00022630"/>
    </source>
</evidence>
<dbReference type="PANTHER" id="PTHR22893:SF91">
    <property type="entry name" value="NADPH DEHYDROGENASE 2-RELATED"/>
    <property type="match status" value="1"/>
</dbReference>
<keyword evidence="3" id="KW-0285">Flavoprotein</keyword>
<dbReference type="InterPro" id="IPR045247">
    <property type="entry name" value="Oye-like"/>
</dbReference>
<proteinExistence type="inferred from homology"/>
<evidence type="ECO:0000256" key="1">
    <source>
        <dbReference type="ARBA" id="ARBA00001917"/>
    </source>
</evidence>
<dbReference type="AlphaFoldDB" id="A0A022PRY3"/>
<dbReference type="PANTHER" id="PTHR22893">
    <property type="entry name" value="NADH OXIDOREDUCTASE-RELATED"/>
    <property type="match status" value="1"/>
</dbReference>
<dbReference type="InterPro" id="IPR013785">
    <property type="entry name" value="Aldolase_TIM"/>
</dbReference>
<evidence type="ECO:0000256" key="6">
    <source>
        <dbReference type="SAM" id="MobiDB-lite"/>
    </source>
</evidence>
<dbReference type="Proteomes" id="UP000030748">
    <property type="component" value="Unassembled WGS sequence"/>
</dbReference>
<evidence type="ECO:0000313" key="9">
    <source>
        <dbReference type="Proteomes" id="UP000030748"/>
    </source>
</evidence>
<evidence type="ECO:0000259" key="7">
    <source>
        <dbReference type="Pfam" id="PF00724"/>
    </source>
</evidence>
<protein>
    <recommendedName>
        <fullName evidence="7">NADH:flavin oxidoreductase/NADH oxidase N-terminal domain-containing protein</fullName>
    </recommendedName>
</protein>
<gene>
    <name evidence="8" type="ORF">MIMGU_mgv1a026761mg</name>
</gene>
<sequence length="185" mass="21501">MEIKGEEVHEKKEQEKNEQEKKQQIPLVTPYRMGNFELSHRIVLAPLSRQRSYDNIPQPHALLYYSQRRNYYSIEAATDVIGKTECDPQSLLPMREAFKGTFIACGGYDREDGNKAIDENRADLIAYGRHFLANPDLPKRFEINAPLNKYDRETFYTDDPVIGYTDYPFLDEIAPVENVQLELPL</sequence>
<evidence type="ECO:0000313" key="8">
    <source>
        <dbReference type="EMBL" id="EYU19097.1"/>
    </source>
</evidence>
<evidence type="ECO:0000256" key="4">
    <source>
        <dbReference type="ARBA" id="ARBA00022643"/>
    </source>
</evidence>
<keyword evidence="9" id="KW-1185">Reference proteome</keyword>
<dbReference type="Gene3D" id="3.20.20.70">
    <property type="entry name" value="Aldolase class I"/>
    <property type="match status" value="2"/>
</dbReference>
<organism evidence="8 9">
    <name type="scientific">Erythranthe guttata</name>
    <name type="common">Yellow monkey flower</name>
    <name type="synonym">Mimulus guttatus</name>
    <dbReference type="NCBI Taxonomy" id="4155"/>
    <lineage>
        <taxon>Eukaryota</taxon>
        <taxon>Viridiplantae</taxon>
        <taxon>Streptophyta</taxon>
        <taxon>Embryophyta</taxon>
        <taxon>Tracheophyta</taxon>
        <taxon>Spermatophyta</taxon>
        <taxon>Magnoliopsida</taxon>
        <taxon>eudicotyledons</taxon>
        <taxon>Gunneridae</taxon>
        <taxon>Pentapetalae</taxon>
        <taxon>asterids</taxon>
        <taxon>lamiids</taxon>
        <taxon>Lamiales</taxon>
        <taxon>Phrymaceae</taxon>
        <taxon>Erythranthe</taxon>
    </lineage>
</organism>
<feature type="region of interest" description="Disordered" evidence="6">
    <location>
        <begin position="1"/>
        <end position="24"/>
    </location>
</feature>
<dbReference type="EMBL" id="KI632305">
    <property type="protein sequence ID" value="EYU19097.1"/>
    <property type="molecule type" value="Genomic_DNA"/>
</dbReference>
<keyword evidence="5" id="KW-0521">NADP</keyword>
<evidence type="ECO:0000256" key="5">
    <source>
        <dbReference type="ARBA" id="ARBA00022857"/>
    </source>
</evidence>
<keyword evidence="4" id="KW-0288">FMN</keyword>